<dbReference type="GO" id="GO:0005886">
    <property type="term" value="C:plasma membrane"/>
    <property type="evidence" value="ECO:0007669"/>
    <property type="project" value="UniProtKB-SubCell"/>
</dbReference>
<dbReference type="Pfam" id="PF00213">
    <property type="entry name" value="OSCP"/>
    <property type="match status" value="1"/>
</dbReference>
<dbReference type="HAMAP" id="MF_01416">
    <property type="entry name" value="ATP_synth_delta_bact"/>
    <property type="match status" value="1"/>
</dbReference>
<evidence type="ECO:0000256" key="1">
    <source>
        <dbReference type="ARBA" id="ARBA00004370"/>
    </source>
</evidence>
<evidence type="ECO:0000256" key="6">
    <source>
        <dbReference type="ARBA" id="ARBA00023310"/>
    </source>
</evidence>
<protein>
    <recommendedName>
        <fullName evidence="7">ATP synthase subunit delta</fullName>
    </recommendedName>
    <alternativeName>
        <fullName evidence="7">ATP synthase F(1) sector subunit delta</fullName>
    </alternativeName>
    <alternativeName>
        <fullName evidence="7">F-type ATPase subunit delta</fullName>
        <shortName evidence="7">F-ATPase subunit delta</shortName>
    </alternativeName>
</protein>
<dbReference type="Gene3D" id="1.10.520.20">
    <property type="entry name" value="N-terminal domain of the delta subunit of the F1F0-ATP synthase"/>
    <property type="match status" value="1"/>
</dbReference>
<evidence type="ECO:0000256" key="7">
    <source>
        <dbReference type="HAMAP-Rule" id="MF_01416"/>
    </source>
</evidence>
<evidence type="ECO:0000256" key="2">
    <source>
        <dbReference type="ARBA" id="ARBA00022448"/>
    </source>
</evidence>
<name>A0A212KCB2_9DELT</name>
<comment type="function">
    <text evidence="7">This protein is part of the stalk that links CF(0) to CF(1). It either transmits conformational changes from CF(0) to CF(1) or is implicated in proton conduction.</text>
</comment>
<keyword evidence="6 7" id="KW-0066">ATP synthesis</keyword>
<comment type="subcellular location">
    <subcellularLocation>
        <location evidence="7">Cell membrane</location>
        <topology evidence="7">Peripheral membrane protein</topology>
    </subcellularLocation>
    <subcellularLocation>
        <location evidence="1">Membrane</location>
    </subcellularLocation>
</comment>
<keyword evidence="3 7" id="KW-0375">Hydrogen ion transport</keyword>
<evidence type="ECO:0000313" key="8">
    <source>
        <dbReference type="EMBL" id="SBW09165.1"/>
    </source>
</evidence>
<comment type="function">
    <text evidence="7">F(1)F(0) ATP synthase produces ATP from ADP in the presence of a proton or sodium gradient. F-type ATPases consist of two structural domains, F(1) containing the extramembraneous catalytic core and F(0) containing the membrane proton channel, linked together by a central stalk and a peripheral stalk. During catalysis, ATP synthesis in the catalytic domain of F(1) is coupled via a rotary mechanism of the central stalk subunits to proton translocation.</text>
</comment>
<dbReference type="AlphaFoldDB" id="A0A212KCB2"/>
<keyword evidence="7" id="KW-1003">Cell membrane</keyword>
<dbReference type="SUPFAM" id="SSF47928">
    <property type="entry name" value="N-terminal domain of the delta subunit of the F1F0-ATP synthase"/>
    <property type="match status" value="1"/>
</dbReference>
<dbReference type="GO" id="GO:0045259">
    <property type="term" value="C:proton-transporting ATP synthase complex"/>
    <property type="evidence" value="ECO:0007669"/>
    <property type="project" value="UniProtKB-KW"/>
</dbReference>
<keyword evidence="7" id="KW-0139">CF(1)</keyword>
<dbReference type="GO" id="GO:0046933">
    <property type="term" value="F:proton-transporting ATP synthase activity, rotational mechanism"/>
    <property type="evidence" value="ECO:0007669"/>
    <property type="project" value="UniProtKB-UniRule"/>
</dbReference>
<dbReference type="PRINTS" id="PR00125">
    <property type="entry name" value="ATPASEDELTA"/>
</dbReference>
<evidence type="ECO:0000256" key="4">
    <source>
        <dbReference type="ARBA" id="ARBA00023065"/>
    </source>
</evidence>
<keyword evidence="5 7" id="KW-0472">Membrane</keyword>
<sequence>MTGSVAARRYARALFDLAKRSGMETLEKTGTDLQNVASLTQESPELARLFRDPVFSAEEKRNVLAALADKLEAGVMVRNFLYLLAEKHRLMFLDKIAGEYQMLLDEEKGILRGEIVSAVPLDEAAQADVLGRLAKKSGRSLVLDFKADKALLGGMLLKVGDNVMDASLKTQLSLLKDTIKRGA</sequence>
<accession>A0A212KCB2</accession>
<keyword evidence="4 7" id="KW-0406">Ion transport</keyword>
<dbReference type="InterPro" id="IPR000711">
    <property type="entry name" value="ATPase_OSCP/dsu"/>
</dbReference>
<reference evidence="8" key="1">
    <citation type="submission" date="2016-04" db="EMBL/GenBank/DDBJ databases">
        <authorList>
            <person name="Evans L.H."/>
            <person name="Alamgir A."/>
            <person name="Owens N."/>
            <person name="Weber N.D."/>
            <person name="Virtaneva K."/>
            <person name="Barbian K."/>
            <person name="Babar A."/>
            <person name="Rosenke K."/>
        </authorList>
    </citation>
    <scope>NUCLEOTIDE SEQUENCE</scope>
    <source>
        <strain evidence="8">86</strain>
    </source>
</reference>
<gene>
    <name evidence="7 8" type="primary">atpH</name>
    <name evidence="8" type="ORF">KL86DPRO_50087</name>
</gene>
<dbReference type="EMBL" id="FLUQ01000005">
    <property type="protein sequence ID" value="SBW09165.1"/>
    <property type="molecule type" value="Genomic_DNA"/>
</dbReference>
<organism evidence="8">
    <name type="scientific">uncultured delta proteobacterium</name>
    <dbReference type="NCBI Taxonomy" id="34034"/>
    <lineage>
        <taxon>Bacteria</taxon>
        <taxon>Deltaproteobacteria</taxon>
        <taxon>environmental samples</taxon>
    </lineage>
</organism>
<keyword evidence="2 7" id="KW-0813">Transport</keyword>
<dbReference type="InterPro" id="IPR026015">
    <property type="entry name" value="ATP_synth_OSCP/delta_N_sf"/>
</dbReference>
<evidence type="ECO:0000256" key="3">
    <source>
        <dbReference type="ARBA" id="ARBA00022781"/>
    </source>
</evidence>
<dbReference type="PANTHER" id="PTHR11910">
    <property type="entry name" value="ATP SYNTHASE DELTA CHAIN"/>
    <property type="match status" value="1"/>
</dbReference>
<dbReference type="NCBIfam" id="TIGR01145">
    <property type="entry name" value="ATP_synt_delta"/>
    <property type="match status" value="1"/>
</dbReference>
<proteinExistence type="inferred from homology"/>
<evidence type="ECO:0000256" key="5">
    <source>
        <dbReference type="ARBA" id="ARBA00023136"/>
    </source>
</evidence>
<comment type="similarity">
    <text evidence="7">Belongs to the ATPase delta chain family.</text>
</comment>